<dbReference type="Proteomes" id="UP000751190">
    <property type="component" value="Unassembled WGS sequence"/>
</dbReference>
<evidence type="ECO:0000313" key="3">
    <source>
        <dbReference type="Proteomes" id="UP000751190"/>
    </source>
</evidence>
<feature type="transmembrane region" description="Helical" evidence="1">
    <location>
        <begin position="207"/>
        <end position="223"/>
    </location>
</feature>
<dbReference type="AlphaFoldDB" id="A0A8J6C4X4"/>
<keyword evidence="1" id="KW-0812">Transmembrane</keyword>
<feature type="transmembrane region" description="Helical" evidence="1">
    <location>
        <begin position="284"/>
        <end position="311"/>
    </location>
</feature>
<dbReference type="OrthoDB" id="427333at2759"/>
<proteinExistence type="predicted"/>
<keyword evidence="1" id="KW-0472">Membrane</keyword>
<feature type="transmembrane region" description="Helical" evidence="1">
    <location>
        <begin position="259"/>
        <end position="278"/>
    </location>
</feature>
<protein>
    <submittedName>
        <fullName evidence="2">Uncharacterized protein</fullName>
    </submittedName>
</protein>
<evidence type="ECO:0000313" key="2">
    <source>
        <dbReference type="EMBL" id="KAG8458691.1"/>
    </source>
</evidence>
<name>A0A8J6C4X4_DIALT</name>
<comment type="caution">
    <text evidence="2">The sequence shown here is derived from an EMBL/GenBank/DDBJ whole genome shotgun (WGS) entry which is preliminary data.</text>
</comment>
<dbReference type="EMBL" id="JAGTXO010000048">
    <property type="protein sequence ID" value="KAG8458691.1"/>
    <property type="molecule type" value="Genomic_DNA"/>
</dbReference>
<accession>A0A8J6C4X4</accession>
<keyword evidence="3" id="KW-1185">Reference proteome</keyword>
<evidence type="ECO:0000256" key="1">
    <source>
        <dbReference type="SAM" id="Phobius"/>
    </source>
</evidence>
<feature type="transmembrane region" description="Helical" evidence="1">
    <location>
        <begin position="45"/>
        <end position="65"/>
    </location>
</feature>
<dbReference type="OMA" id="THNAVAM"/>
<gene>
    <name evidence="2" type="ORF">KFE25_012889</name>
</gene>
<reference evidence="2" key="1">
    <citation type="submission" date="2021-05" db="EMBL/GenBank/DDBJ databases">
        <title>The genome of the haptophyte Pavlova lutheri (Diacronema luteri, Pavlovales) - a model for lipid biosynthesis in eukaryotic algae.</title>
        <authorList>
            <person name="Hulatt C.J."/>
            <person name="Posewitz M.C."/>
        </authorList>
    </citation>
    <scope>NUCLEOTIDE SEQUENCE</scope>
    <source>
        <strain evidence="2">NIVA-4/92</strain>
    </source>
</reference>
<organism evidence="2 3">
    <name type="scientific">Diacronema lutheri</name>
    <name type="common">Unicellular marine alga</name>
    <name type="synonym">Monochrysis lutheri</name>
    <dbReference type="NCBI Taxonomy" id="2081491"/>
    <lineage>
        <taxon>Eukaryota</taxon>
        <taxon>Haptista</taxon>
        <taxon>Haptophyta</taxon>
        <taxon>Pavlovophyceae</taxon>
        <taxon>Pavlovales</taxon>
        <taxon>Pavlovaceae</taxon>
        <taxon>Diacronema</taxon>
    </lineage>
</organism>
<feature type="transmembrane region" description="Helical" evidence="1">
    <location>
        <begin position="229"/>
        <end position="247"/>
    </location>
</feature>
<sequence length="342" mass="35957">MARLITSHDKLHAHAISGALCLAQLLVRWLLLFMTGSAFAAAESAIFSVAALAVHALAPLLSLSIGVPAKRNMSSPMVWPEFRMHSLIFSTRHVASCTAALLLPSPLARVAQLAIAHAAMVAASITTERLGDPNQRTTSAMPYPPGVGASDVAMVKDAYAYAQLLATAQSLAGDAHLSYMALLAIQLAPLMMTLVRKGLAKSEHYHFVYACALAMPALGMASASTHNAVAMQASAFTLICGVVARELRFRFRFGKHLTWLVAPALGWTLSTAAIGVLPVRAATALVVCALALVFAGFRPPRLAATWLVLAFRAREGRRSLKPAPKLSAARAGSACVACVAAA</sequence>
<feature type="transmembrane region" description="Helical" evidence="1">
    <location>
        <begin position="12"/>
        <end position="33"/>
    </location>
</feature>
<keyword evidence="1" id="KW-1133">Transmembrane helix</keyword>